<dbReference type="EMBL" id="WNWR01000011">
    <property type="protein sequence ID" value="KAE9994238.1"/>
    <property type="molecule type" value="Genomic_DNA"/>
</dbReference>
<feature type="compositionally biased region" description="Low complexity" evidence="1">
    <location>
        <begin position="253"/>
        <end position="263"/>
    </location>
</feature>
<keyword evidence="5" id="KW-1185">Reference proteome</keyword>
<dbReference type="Proteomes" id="UP000447873">
    <property type="component" value="Unassembled WGS sequence"/>
</dbReference>
<name>A0A8H3UY24_VENIN</name>
<gene>
    <name evidence="3" type="ORF">EG327_000520</name>
    <name evidence="2" type="ORF">EG328_002090</name>
</gene>
<evidence type="ECO:0000313" key="3">
    <source>
        <dbReference type="EMBL" id="KAE9994238.1"/>
    </source>
</evidence>
<feature type="region of interest" description="Disordered" evidence="1">
    <location>
        <begin position="1"/>
        <end position="171"/>
    </location>
</feature>
<feature type="compositionally biased region" description="Basic and acidic residues" evidence="1">
    <location>
        <begin position="264"/>
        <end position="273"/>
    </location>
</feature>
<evidence type="ECO:0000256" key="1">
    <source>
        <dbReference type="SAM" id="MobiDB-lite"/>
    </source>
</evidence>
<feature type="compositionally biased region" description="Low complexity" evidence="1">
    <location>
        <begin position="101"/>
        <end position="117"/>
    </location>
</feature>
<comment type="caution">
    <text evidence="2">The sequence shown here is derived from an EMBL/GenBank/DDBJ whole genome shotgun (WGS) entry which is preliminary data.</text>
</comment>
<protein>
    <submittedName>
        <fullName evidence="2">Uncharacterized protein</fullName>
    </submittedName>
</protein>
<feature type="region of interest" description="Disordered" evidence="1">
    <location>
        <begin position="386"/>
        <end position="541"/>
    </location>
</feature>
<organism evidence="2 4">
    <name type="scientific">Venturia inaequalis</name>
    <name type="common">Apple scab fungus</name>
    <dbReference type="NCBI Taxonomy" id="5025"/>
    <lineage>
        <taxon>Eukaryota</taxon>
        <taxon>Fungi</taxon>
        <taxon>Dikarya</taxon>
        <taxon>Ascomycota</taxon>
        <taxon>Pezizomycotina</taxon>
        <taxon>Dothideomycetes</taxon>
        <taxon>Pleosporomycetidae</taxon>
        <taxon>Venturiales</taxon>
        <taxon>Venturiaceae</taxon>
        <taxon>Venturia</taxon>
    </lineage>
</organism>
<dbReference type="EMBL" id="WNWS01000155">
    <property type="protein sequence ID" value="KAE9977358.1"/>
    <property type="molecule type" value="Genomic_DNA"/>
</dbReference>
<reference evidence="2 4" key="1">
    <citation type="submission" date="2018-12" db="EMBL/GenBank/DDBJ databases">
        <title>Venturia inaequalis Genome Resource.</title>
        <authorList>
            <person name="Lichtner F.J."/>
        </authorList>
    </citation>
    <scope>NUCLEOTIDE SEQUENCE [LARGE SCALE GENOMIC DNA]</scope>
    <source>
        <strain evidence="2 4">120213</strain>
        <strain evidence="3 5">DMI_063113</strain>
    </source>
</reference>
<feature type="region of interest" description="Disordered" evidence="1">
    <location>
        <begin position="253"/>
        <end position="315"/>
    </location>
</feature>
<sequence>MRDTMRDGQKATRSASNRSKIPKEPLGRVGTTTSRPELTRAPSSMDATLAAGAAIDRHGTPMHSAITKPRESPAKPQPVRRPTRETNPPPSPIFEDIDLESAMPSGSMSSRSTDPSSLGSSARKKESFDSWSTTGPEKYSLGASDDGSRLRAETPGTEGQGSSPPQAKERGCLMNALNNFWEDWKEVRRVGGPSQEAMLWEDIKDWWSGGSKVTDVERSPRPAAAGPPVELDQFASGANRGFLAQAQRAVTPRVQPVAAAARRGGPERPRDSDAETEITTWTNVINASKGIGPKSGLRNEVHNDSPQNVDDSARAPAFRIRTKGEGHDDTVDNASFNDFDGHHGDDWDRQTRAPTMASSNYNARMSHANTSDWKTVDAPRPTSSIYTTTTNGHPNAQHYGRSDSPPSVPAIPGEYLQTQNQDHDQNVAPAPRNPWQEQGTRRPVSPMNGTYGSSNADEYTPVSPLQASRDEYVPARTHWDSQAQRDEQDAQHRYQERERIERRDTWERNDEAGEEEEGNPSTGTDFYSFYRENGPVFSREK</sequence>
<evidence type="ECO:0000313" key="2">
    <source>
        <dbReference type="EMBL" id="KAE9977358.1"/>
    </source>
</evidence>
<accession>A0A8H3UY24</accession>
<dbReference type="AlphaFoldDB" id="A0A8H3UY24"/>
<feature type="compositionally biased region" description="Polar residues" evidence="1">
    <location>
        <begin position="447"/>
        <end position="457"/>
    </location>
</feature>
<dbReference type="Proteomes" id="UP000490939">
    <property type="component" value="Unassembled WGS sequence"/>
</dbReference>
<feature type="compositionally biased region" description="Polar residues" evidence="1">
    <location>
        <begin position="30"/>
        <end position="46"/>
    </location>
</feature>
<evidence type="ECO:0000313" key="5">
    <source>
        <dbReference type="Proteomes" id="UP000490939"/>
    </source>
</evidence>
<evidence type="ECO:0000313" key="4">
    <source>
        <dbReference type="Proteomes" id="UP000447873"/>
    </source>
</evidence>
<feature type="compositionally biased region" description="Basic and acidic residues" evidence="1">
    <location>
        <begin position="468"/>
        <end position="511"/>
    </location>
</feature>
<feature type="compositionally biased region" description="Polar residues" evidence="1">
    <location>
        <begin position="277"/>
        <end position="286"/>
    </location>
</feature>
<feature type="compositionally biased region" description="Basic and acidic residues" evidence="1">
    <location>
        <begin position="1"/>
        <end position="10"/>
    </location>
</feature>
<proteinExistence type="predicted"/>